<dbReference type="EMBL" id="JARIHO010000008">
    <property type="protein sequence ID" value="KAJ7356878.1"/>
    <property type="molecule type" value="Genomic_DNA"/>
</dbReference>
<evidence type="ECO:0000313" key="2">
    <source>
        <dbReference type="Proteomes" id="UP001218218"/>
    </source>
</evidence>
<dbReference type="InterPro" id="IPR032675">
    <property type="entry name" value="LRR_dom_sf"/>
</dbReference>
<gene>
    <name evidence="1" type="ORF">DFH08DRAFT_467921</name>
</gene>
<accession>A0AAD7AEW8</accession>
<evidence type="ECO:0000313" key="1">
    <source>
        <dbReference type="EMBL" id="KAJ7356878.1"/>
    </source>
</evidence>
<name>A0AAD7AEW8_9AGAR</name>
<dbReference type="SUPFAM" id="SSF52047">
    <property type="entry name" value="RNI-like"/>
    <property type="match status" value="1"/>
</dbReference>
<organism evidence="1 2">
    <name type="scientific">Mycena albidolilacea</name>
    <dbReference type="NCBI Taxonomy" id="1033008"/>
    <lineage>
        <taxon>Eukaryota</taxon>
        <taxon>Fungi</taxon>
        <taxon>Dikarya</taxon>
        <taxon>Basidiomycota</taxon>
        <taxon>Agaricomycotina</taxon>
        <taxon>Agaricomycetes</taxon>
        <taxon>Agaricomycetidae</taxon>
        <taxon>Agaricales</taxon>
        <taxon>Marasmiineae</taxon>
        <taxon>Mycenaceae</taxon>
        <taxon>Mycena</taxon>
    </lineage>
</organism>
<dbReference type="Gene3D" id="3.80.10.10">
    <property type="entry name" value="Ribonuclease Inhibitor"/>
    <property type="match status" value="1"/>
</dbReference>
<dbReference type="AlphaFoldDB" id="A0AAD7AEW8"/>
<proteinExistence type="predicted"/>
<dbReference type="Proteomes" id="UP001218218">
    <property type="component" value="Unassembled WGS sequence"/>
</dbReference>
<sequence>MSIQELRAQITKLDTEIGSQRALLRKLERDRSLTQRRLNTILDPMSRLPLEISSEIFLQTLAQPGALHIPGALHGPMLLLSVCNTWTDIALATAALWTTMRIAFPCTRHMKKVVLTWLERARNRPLSISLQGTFDQDVVGIIWEHGQQLKQLEISEMEDARVINALWEGTGPGPLSLLEKLILRGRNADDGLSSREIFQLLRLAPNLTECHFVNVHNLHDFDTGEILVLSRLRRLAFGAGILPDPVVLDHLSLPHLEALVITATSTDLLAFLKRSSPPLRELALGKVSYFPDIVECLHLLPNLRWFEVLFLESTYVMEQIFAAFIESPSLLPHLDTFVLHLDEEDLDFIPVFSSFWEDLNRVLIAWRTQLKGFHLILPYKLLGSQMPAPEVITSLRELAVDGLHVQLTAIADQWDYTFD</sequence>
<protein>
    <recommendedName>
        <fullName evidence="3">F-box domain-containing protein</fullName>
    </recommendedName>
</protein>
<evidence type="ECO:0008006" key="3">
    <source>
        <dbReference type="Google" id="ProtNLM"/>
    </source>
</evidence>
<comment type="caution">
    <text evidence="1">The sequence shown here is derived from an EMBL/GenBank/DDBJ whole genome shotgun (WGS) entry which is preliminary data.</text>
</comment>
<keyword evidence="2" id="KW-1185">Reference proteome</keyword>
<reference evidence="1" key="1">
    <citation type="submission" date="2023-03" db="EMBL/GenBank/DDBJ databases">
        <title>Massive genome expansion in bonnet fungi (Mycena s.s.) driven by repeated elements and novel gene families across ecological guilds.</title>
        <authorList>
            <consortium name="Lawrence Berkeley National Laboratory"/>
            <person name="Harder C.B."/>
            <person name="Miyauchi S."/>
            <person name="Viragh M."/>
            <person name="Kuo A."/>
            <person name="Thoen E."/>
            <person name="Andreopoulos B."/>
            <person name="Lu D."/>
            <person name="Skrede I."/>
            <person name="Drula E."/>
            <person name="Henrissat B."/>
            <person name="Morin E."/>
            <person name="Kohler A."/>
            <person name="Barry K."/>
            <person name="LaButti K."/>
            <person name="Morin E."/>
            <person name="Salamov A."/>
            <person name="Lipzen A."/>
            <person name="Mereny Z."/>
            <person name="Hegedus B."/>
            <person name="Baldrian P."/>
            <person name="Stursova M."/>
            <person name="Weitz H."/>
            <person name="Taylor A."/>
            <person name="Grigoriev I.V."/>
            <person name="Nagy L.G."/>
            <person name="Martin F."/>
            <person name="Kauserud H."/>
        </authorList>
    </citation>
    <scope>NUCLEOTIDE SEQUENCE</scope>
    <source>
        <strain evidence="1">CBHHK002</strain>
    </source>
</reference>